<feature type="compositionally biased region" description="Basic and acidic residues" evidence="1">
    <location>
        <begin position="1"/>
        <end position="19"/>
    </location>
</feature>
<feature type="compositionally biased region" description="Basic and acidic residues" evidence="1">
    <location>
        <begin position="26"/>
        <end position="37"/>
    </location>
</feature>
<reference evidence="2 3" key="1">
    <citation type="submission" date="2024-03" db="EMBL/GenBank/DDBJ databases">
        <title>Draft genome sequence of Pseudonocardia nematodicida JCM 31783.</title>
        <authorList>
            <person name="Butdee W."/>
            <person name="Duangmal K."/>
        </authorList>
    </citation>
    <scope>NUCLEOTIDE SEQUENCE [LARGE SCALE GENOMIC DNA]</scope>
    <source>
        <strain evidence="2 3">JCM 31783</strain>
    </source>
</reference>
<sequence length="54" mass="6059">MRLGRKLSEGFVTDHEADRMVAAPDRPAEDREPEHAELPTTGREQPARSGSRED</sequence>
<organism evidence="2 3">
    <name type="scientific">Pseudonocardia nematodicida</name>
    <dbReference type="NCBI Taxonomy" id="1206997"/>
    <lineage>
        <taxon>Bacteria</taxon>
        <taxon>Bacillati</taxon>
        <taxon>Actinomycetota</taxon>
        <taxon>Actinomycetes</taxon>
        <taxon>Pseudonocardiales</taxon>
        <taxon>Pseudonocardiaceae</taxon>
        <taxon>Pseudonocardia</taxon>
    </lineage>
</organism>
<dbReference type="Proteomes" id="UP001494902">
    <property type="component" value="Unassembled WGS sequence"/>
</dbReference>
<keyword evidence="3" id="KW-1185">Reference proteome</keyword>
<name>A0ABV1KKJ1_9PSEU</name>
<accession>A0ABV1KKJ1</accession>
<gene>
    <name evidence="2" type="ORF">WIS52_28695</name>
</gene>
<evidence type="ECO:0000256" key="1">
    <source>
        <dbReference type="SAM" id="MobiDB-lite"/>
    </source>
</evidence>
<feature type="region of interest" description="Disordered" evidence="1">
    <location>
        <begin position="1"/>
        <end position="54"/>
    </location>
</feature>
<comment type="caution">
    <text evidence="2">The sequence shown here is derived from an EMBL/GenBank/DDBJ whole genome shotgun (WGS) entry which is preliminary data.</text>
</comment>
<dbReference type="EMBL" id="JBEDNQ010000014">
    <property type="protein sequence ID" value="MEQ3554464.1"/>
    <property type="molecule type" value="Genomic_DNA"/>
</dbReference>
<protein>
    <submittedName>
        <fullName evidence="2">Uncharacterized protein</fullName>
    </submittedName>
</protein>
<evidence type="ECO:0000313" key="3">
    <source>
        <dbReference type="Proteomes" id="UP001494902"/>
    </source>
</evidence>
<evidence type="ECO:0000313" key="2">
    <source>
        <dbReference type="EMBL" id="MEQ3554464.1"/>
    </source>
</evidence>
<proteinExistence type="predicted"/>
<dbReference type="RefSeq" id="WP_349301530.1">
    <property type="nucleotide sequence ID" value="NZ_JBEDNQ010000014.1"/>
</dbReference>